<proteinExistence type="predicted"/>
<keyword evidence="2" id="KW-1185">Reference proteome</keyword>
<comment type="caution">
    <text evidence="1">The sequence shown here is derived from an EMBL/GenBank/DDBJ whole genome shotgun (WGS) entry which is preliminary data.</text>
</comment>
<dbReference type="AlphaFoldDB" id="A0A0V0R6R3"/>
<dbReference type="EMBL" id="LDAU01000040">
    <property type="protein sequence ID" value="KRX10048.1"/>
    <property type="molecule type" value="Genomic_DNA"/>
</dbReference>
<name>A0A0V0R6R3_PSEPJ</name>
<dbReference type="InParanoid" id="A0A0V0R6R3"/>
<reference evidence="1 2" key="1">
    <citation type="journal article" date="2015" name="Sci. Rep.">
        <title>Genome of the facultative scuticociliatosis pathogen Pseudocohnilembus persalinus provides insight into its virulence through horizontal gene transfer.</title>
        <authorList>
            <person name="Xiong J."/>
            <person name="Wang G."/>
            <person name="Cheng J."/>
            <person name="Tian M."/>
            <person name="Pan X."/>
            <person name="Warren A."/>
            <person name="Jiang C."/>
            <person name="Yuan D."/>
            <person name="Miao W."/>
        </authorList>
    </citation>
    <scope>NUCLEOTIDE SEQUENCE [LARGE SCALE GENOMIC DNA]</scope>
    <source>
        <strain evidence="1">36N120E</strain>
    </source>
</reference>
<protein>
    <submittedName>
        <fullName evidence="1">Uncharacterized protein</fullName>
    </submittedName>
</protein>
<sequence length="411" mass="48593">MKKNNKARLKWKKIKQIVLNFIALKESQNLQNFDKSLIFFYFSKKFDISSGMEITGLQSIDRNLVNSYMLKKFENKLLHENLKITSKQVEKYMFIKFSLGEQRFEEIIVRNFLFRENTQFAKQIERHCLKYKNRQKFIQSDQKKSNEKINNMTMDSTLLQSNVNLNQVLQSLAESYGKLTFTEPATENQGKNEYNSDKISIKKSQLSTLNAQNSNFSGIQLLGRKFSSQNFQKNKNFLRKTEPNDININADSEYLWHNSSFKLPPLQLNQYKQQQNTDMNSSENQFSLFKRNKQNNQSKISINSINKDYGHQFSPYNIMFSENQQQKEEEKDRQLNLKEFEGDEFNITDQYQLENSVSHIQQYQDKYQGNFKQNISMDCSIQTLFDNNLNTIQPFIGNDTISTEQNQILNE</sequence>
<organism evidence="1 2">
    <name type="scientific">Pseudocohnilembus persalinus</name>
    <name type="common">Ciliate</name>
    <dbReference type="NCBI Taxonomy" id="266149"/>
    <lineage>
        <taxon>Eukaryota</taxon>
        <taxon>Sar</taxon>
        <taxon>Alveolata</taxon>
        <taxon>Ciliophora</taxon>
        <taxon>Intramacronucleata</taxon>
        <taxon>Oligohymenophorea</taxon>
        <taxon>Scuticociliatia</taxon>
        <taxon>Philasterida</taxon>
        <taxon>Pseudocohnilembidae</taxon>
        <taxon>Pseudocohnilembus</taxon>
    </lineage>
</organism>
<accession>A0A0V0R6R3</accession>
<evidence type="ECO:0000313" key="1">
    <source>
        <dbReference type="EMBL" id="KRX10048.1"/>
    </source>
</evidence>
<evidence type="ECO:0000313" key="2">
    <source>
        <dbReference type="Proteomes" id="UP000054937"/>
    </source>
</evidence>
<dbReference type="Proteomes" id="UP000054937">
    <property type="component" value="Unassembled WGS sequence"/>
</dbReference>
<gene>
    <name evidence="1" type="ORF">PPERSA_08451</name>
</gene>